<dbReference type="Proteomes" id="UP000198598">
    <property type="component" value="Unassembled WGS sequence"/>
</dbReference>
<protein>
    <submittedName>
        <fullName evidence="1">Uncharacterized protein</fullName>
    </submittedName>
</protein>
<dbReference type="RefSeq" id="WP_093828681.1">
    <property type="nucleotide sequence ID" value="NZ_FOLQ01000006.1"/>
</dbReference>
<proteinExistence type="predicted"/>
<dbReference type="EMBL" id="FOLQ01000006">
    <property type="protein sequence ID" value="SFD72295.1"/>
    <property type="molecule type" value="Genomic_DNA"/>
</dbReference>
<name>A0A1I1UNZ6_9BACT</name>
<evidence type="ECO:0000313" key="2">
    <source>
        <dbReference type="Proteomes" id="UP000198598"/>
    </source>
</evidence>
<dbReference type="STRING" id="662367.SAMN05216167_106336"/>
<reference evidence="1 2" key="1">
    <citation type="submission" date="2016-10" db="EMBL/GenBank/DDBJ databases">
        <authorList>
            <person name="de Groot N.N."/>
        </authorList>
    </citation>
    <scope>NUCLEOTIDE SEQUENCE [LARGE SCALE GENOMIC DNA]</scope>
    <source>
        <strain evidence="1 2">DSM 26130</strain>
    </source>
</reference>
<gene>
    <name evidence="1" type="ORF">SAMN05216167_106336</name>
</gene>
<organism evidence="1 2">
    <name type="scientific">Spirosoma endophyticum</name>
    <dbReference type="NCBI Taxonomy" id="662367"/>
    <lineage>
        <taxon>Bacteria</taxon>
        <taxon>Pseudomonadati</taxon>
        <taxon>Bacteroidota</taxon>
        <taxon>Cytophagia</taxon>
        <taxon>Cytophagales</taxon>
        <taxon>Cytophagaceae</taxon>
        <taxon>Spirosoma</taxon>
    </lineage>
</organism>
<dbReference type="AlphaFoldDB" id="A0A1I1UNZ6"/>
<dbReference type="OrthoDB" id="8907997at2"/>
<sequence length="186" mass="22069">MGTDELHNILIDSIDELYRKDSDLITKNLHERTISHKLAVYLGDRIYPLCLNLDVDFEYNGDVENTANNYKKSLKFLSDKLTKINQKVKNDKEFQTLSVYPDIIVHKRRENENNLLLIEIKKKYKGRLVNDEFDRLKLRHYTSDSHENHLKYKLGAYIEFDTLISGKSYRIDYYQDGELIRKVHSP</sequence>
<keyword evidence="2" id="KW-1185">Reference proteome</keyword>
<evidence type="ECO:0000313" key="1">
    <source>
        <dbReference type="EMBL" id="SFD72295.1"/>
    </source>
</evidence>
<accession>A0A1I1UNZ6</accession>